<sequence length="824" mass="93606">MWTRAALWGLLLGAWLTGAAQAQDRTAGPPILARLSGQVLDASTNKPVETATIAVWRSSDSTLVTGAVTDAQGRFAIEGLRPGRYYVTISFVGYQRQVISDVTLRPPAALQVDLGVIRLTPDTALLQEVQVTAEREAVEIGIDRIVYNTREQLVSVGGAAVDVLRNIPSVEIDVEGRISLRGNQNVAILINGRPSALQGETLTRFLEGLPADAIERVEIIPNPSAKYEPDGMAGLINIVLRQNQDLGLGGNLTLGAGTQDTYNASGTLTYQRNRINLTTNYGFRTGNRPVEGERFRENRYEDPLTYLEQLDRGTFNRYAHNLNATLEYSLNRISTLGASALLSFRGGSQDSRALYQNLDASQNLLSQYERRVDGRRNDFNMDYRLFFRRVVDPSKHELNAELRFERERDDELEHYVQQALSLEGDPTQLLQRERNEQDERESTLSLQIDYMRPLSDRLRLEAGYKGSLNQNDYAQSYEIFSNNPRRLANNFRYTLEQHAAYGIVNYDAGVFGVQLGLRAEQARTEFVQKTLGETYQKDYFSLFPSVFLSFRPVQTHQFRLSYSKRINRPNTWQLNPLSDYDDPLFRRQGNPYLDPEYTHAFELSYSWISPALTLTLTPYYRYTVDVIRWYETLDPSSGVSIVTFKNLASRDDWGVETVGTFRLGNRLNAFASLNVFRVTTDGSNVDTDLGSDAIGWSTRLNTTMTLMPGLALQFSYFYSSPLDVERGRISGRSMADLALRQQFLNNQASLSVRISDLFNTMRFEGVREDALFYQRFTRSWNAQQVFLTFTYNFGHQGNRRSQRRQMENGENNRPEDIEGVFMGQ</sequence>
<keyword evidence="5" id="KW-0732">Signal</keyword>
<accession>A0A7V2AYD9</accession>
<dbReference type="PANTHER" id="PTHR40980">
    <property type="entry name" value="PLUG DOMAIN-CONTAINING PROTEIN"/>
    <property type="match status" value="1"/>
</dbReference>
<feature type="compositionally biased region" description="Basic and acidic residues" evidence="4">
    <location>
        <begin position="804"/>
        <end position="816"/>
    </location>
</feature>
<evidence type="ECO:0000256" key="5">
    <source>
        <dbReference type="SAM" id="SignalP"/>
    </source>
</evidence>
<feature type="chain" id="PRO_5031428612" evidence="5">
    <location>
        <begin position="23"/>
        <end position="824"/>
    </location>
</feature>
<reference evidence="8" key="1">
    <citation type="journal article" date="2020" name="mSystems">
        <title>Genome- and Community-Level Interaction Insights into Carbon Utilization and Element Cycling Functions of Hydrothermarchaeota in Hydrothermal Sediment.</title>
        <authorList>
            <person name="Zhou Z."/>
            <person name="Liu Y."/>
            <person name="Xu W."/>
            <person name="Pan J."/>
            <person name="Luo Z.H."/>
            <person name="Li M."/>
        </authorList>
    </citation>
    <scope>NUCLEOTIDE SEQUENCE [LARGE SCALE GENOMIC DNA]</scope>
    <source>
        <strain evidence="8">SpSt-143</strain>
    </source>
</reference>
<evidence type="ECO:0000256" key="1">
    <source>
        <dbReference type="ARBA" id="ARBA00004442"/>
    </source>
</evidence>
<feature type="region of interest" description="Disordered" evidence="4">
    <location>
        <begin position="798"/>
        <end position="824"/>
    </location>
</feature>
<dbReference type="InterPro" id="IPR012910">
    <property type="entry name" value="Plug_dom"/>
</dbReference>
<gene>
    <name evidence="8" type="ORF">ENO59_00210</name>
</gene>
<name>A0A7V2AYD9_RHOMR</name>
<dbReference type="Gene3D" id="2.40.170.20">
    <property type="entry name" value="TonB-dependent receptor, beta-barrel domain"/>
    <property type="match status" value="1"/>
</dbReference>
<feature type="domain" description="Outer membrane protein beta-barrel" evidence="7">
    <location>
        <begin position="392"/>
        <end position="791"/>
    </location>
</feature>
<feature type="domain" description="TonB-dependent receptor plug" evidence="6">
    <location>
        <begin position="161"/>
        <end position="234"/>
    </location>
</feature>
<dbReference type="InterPro" id="IPR041700">
    <property type="entry name" value="OMP_b-brl_3"/>
</dbReference>
<organism evidence="8">
    <name type="scientific">Rhodothermus marinus</name>
    <name type="common">Rhodothermus obamensis</name>
    <dbReference type="NCBI Taxonomy" id="29549"/>
    <lineage>
        <taxon>Bacteria</taxon>
        <taxon>Pseudomonadati</taxon>
        <taxon>Rhodothermota</taxon>
        <taxon>Rhodothermia</taxon>
        <taxon>Rhodothermales</taxon>
        <taxon>Rhodothermaceae</taxon>
        <taxon>Rhodothermus</taxon>
    </lineage>
</organism>
<dbReference type="GO" id="GO:0009279">
    <property type="term" value="C:cell outer membrane"/>
    <property type="evidence" value="ECO:0007669"/>
    <property type="project" value="UniProtKB-SubCell"/>
</dbReference>
<dbReference type="Gene3D" id="2.60.40.1120">
    <property type="entry name" value="Carboxypeptidase-like, regulatory domain"/>
    <property type="match status" value="1"/>
</dbReference>
<protein>
    <submittedName>
        <fullName evidence="8">TonB-dependent receptor</fullName>
    </submittedName>
</protein>
<evidence type="ECO:0000256" key="4">
    <source>
        <dbReference type="SAM" id="MobiDB-lite"/>
    </source>
</evidence>
<dbReference type="Gene3D" id="2.170.130.10">
    <property type="entry name" value="TonB-dependent receptor, plug domain"/>
    <property type="match status" value="1"/>
</dbReference>
<dbReference type="SUPFAM" id="SSF56935">
    <property type="entry name" value="Porins"/>
    <property type="match status" value="1"/>
</dbReference>
<dbReference type="InterPro" id="IPR008969">
    <property type="entry name" value="CarboxyPept-like_regulatory"/>
</dbReference>
<dbReference type="SUPFAM" id="SSF49464">
    <property type="entry name" value="Carboxypeptidase regulatory domain-like"/>
    <property type="match status" value="1"/>
</dbReference>
<proteinExistence type="predicted"/>
<dbReference type="InterPro" id="IPR036942">
    <property type="entry name" value="Beta-barrel_TonB_sf"/>
</dbReference>
<dbReference type="InterPro" id="IPR037066">
    <property type="entry name" value="Plug_dom_sf"/>
</dbReference>
<dbReference type="Pfam" id="PF07715">
    <property type="entry name" value="Plug"/>
    <property type="match status" value="1"/>
</dbReference>
<comment type="subcellular location">
    <subcellularLocation>
        <location evidence="1">Cell outer membrane</location>
    </subcellularLocation>
</comment>
<evidence type="ECO:0000256" key="2">
    <source>
        <dbReference type="ARBA" id="ARBA00023136"/>
    </source>
</evidence>
<dbReference type="EMBL" id="DSGB01000001">
    <property type="protein sequence ID" value="HER94934.1"/>
    <property type="molecule type" value="Genomic_DNA"/>
</dbReference>
<feature type="signal peptide" evidence="5">
    <location>
        <begin position="1"/>
        <end position="22"/>
    </location>
</feature>
<evidence type="ECO:0000259" key="6">
    <source>
        <dbReference type="Pfam" id="PF07715"/>
    </source>
</evidence>
<evidence type="ECO:0000256" key="3">
    <source>
        <dbReference type="ARBA" id="ARBA00023237"/>
    </source>
</evidence>
<dbReference type="PANTHER" id="PTHR40980:SF4">
    <property type="entry name" value="TONB-DEPENDENT RECEPTOR-LIKE BETA-BARREL DOMAIN-CONTAINING PROTEIN"/>
    <property type="match status" value="1"/>
</dbReference>
<dbReference type="AlphaFoldDB" id="A0A7V2AYD9"/>
<dbReference type="Pfam" id="PF13620">
    <property type="entry name" value="CarboxypepD_reg"/>
    <property type="match status" value="1"/>
</dbReference>
<evidence type="ECO:0000313" key="8">
    <source>
        <dbReference type="EMBL" id="HER94934.1"/>
    </source>
</evidence>
<evidence type="ECO:0000259" key="7">
    <source>
        <dbReference type="Pfam" id="PF14905"/>
    </source>
</evidence>
<comment type="caution">
    <text evidence="8">The sequence shown here is derived from an EMBL/GenBank/DDBJ whole genome shotgun (WGS) entry which is preliminary data.</text>
</comment>
<keyword evidence="3" id="KW-0998">Cell outer membrane</keyword>
<keyword evidence="2" id="KW-0472">Membrane</keyword>
<keyword evidence="8" id="KW-0675">Receptor</keyword>
<dbReference type="Pfam" id="PF14905">
    <property type="entry name" value="OMP_b-brl_3"/>
    <property type="match status" value="1"/>
</dbReference>